<gene>
    <name evidence="1" type="primary">mutL3</name>
    <name evidence="1" type="ORF">DTL3_1270</name>
</gene>
<dbReference type="HOGENOM" id="CLU_046680_0_0_0"/>
<dbReference type="Pfam" id="PF13941">
    <property type="entry name" value="MutL"/>
    <property type="match status" value="1"/>
</dbReference>
<dbReference type="PIRSF" id="PIRSF004729">
    <property type="entry name" value="MutL"/>
    <property type="match status" value="1"/>
</dbReference>
<accession>A0A0C7NRS3</accession>
<protein>
    <submittedName>
        <fullName evidence="1">DNA mismatch repair protein</fullName>
    </submittedName>
</protein>
<dbReference type="AlphaFoldDB" id="A0A0C7NRS3"/>
<sequence>MKIDLLVAEIGSTTTVLTAFQTIGSDLSILVQSEYKTTIPEGDVTIGIEKALDIISKKLGEKIQWNKFLATSSAAGGLTVTVHGLVYDMTVKAAQEASLGAGAIIKYVTAGRLRDSQLTRIKNINPKLIILSGGVDYGEEDIVIENAKLLASLPLKSPVVYAGNCAIQDDIKEIFDEQNKKIIITENVYPKVDQLNVEPARKIIQEVFSKHIINAPGMGKVYEIVDEEIIPTPAAVVHTTELLSTLYDDVLTIDIGGATTDIVSVTDGSPEIQKILVSPEPKTKRTVDGDLGIYLNAPHVIDLIGKENIKNLFSNYDELLKNLTPFPKNNLEEEFSAFLAKYCLLTAIKRHAGKINYVYTPLGRQKIAQGKDLTAIKVLFGTGGILSRSKYRKKIMESFLTHKFSEDLLIPSKEVKFAYDKNYIFANIGIIGKYYKDEALSLLRNDVEFI</sequence>
<keyword evidence="2" id="KW-1185">Reference proteome</keyword>
<dbReference type="Proteomes" id="UP000032809">
    <property type="component" value="Chromosome I"/>
</dbReference>
<dbReference type="PATRIC" id="fig|1006576.9.peg.1270"/>
<dbReference type="InterPro" id="IPR006230">
    <property type="entry name" value="MutL"/>
</dbReference>
<organism evidence="1 2">
    <name type="scientific">Defluviitoga tunisiensis</name>
    <dbReference type="NCBI Taxonomy" id="1006576"/>
    <lineage>
        <taxon>Bacteria</taxon>
        <taxon>Thermotogati</taxon>
        <taxon>Thermotogota</taxon>
        <taxon>Thermotogae</taxon>
        <taxon>Petrotogales</taxon>
        <taxon>Petrotogaceae</taxon>
        <taxon>Defluviitoga</taxon>
    </lineage>
</organism>
<dbReference type="RefSeq" id="WP_045087988.1">
    <property type="nucleotide sequence ID" value="NZ_LN824141.1"/>
</dbReference>
<dbReference type="NCBIfam" id="TIGR01319">
    <property type="entry name" value="glmL_fam"/>
    <property type="match status" value="1"/>
</dbReference>
<evidence type="ECO:0000313" key="2">
    <source>
        <dbReference type="Proteomes" id="UP000032809"/>
    </source>
</evidence>
<reference evidence="2" key="1">
    <citation type="submission" date="2014-11" db="EMBL/GenBank/DDBJ databases">
        <authorList>
            <person name="Wibberg D."/>
        </authorList>
    </citation>
    <scope>NUCLEOTIDE SEQUENCE [LARGE SCALE GENOMIC DNA]</scope>
    <source>
        <strain evidence="2">L3</strain>
    </source>
</reference>
<proteinExistence type="predicted"/>
<evidence type="ECO:0000313" key="1">
    <source>
        <dbReference type="EMBL" id="CEP78567.1"/>
    </source>
</evidence>
<dbReference type="EMBL" id="LN824141">
    <property type="protein sequence ID" value="CEP78567.1"/>
    <property type="molecule type" value="Genomic_DNA"/>
</dbReference>
<dbReference type="KEGG" id="dtn:DTL3_1270"/>
<dbReference type="NCBIfam" id="NF040744">
    <property type="entry name" value="ornith_Or-4"/>
    <property type="match status" value="1"/>
</dbReference>
<dbReference type="STRING" id="1006576.DTL3_1270"/>
<name>A0A0C7NRS3_DEFTU</name>
<dbReference type="OrthoDB" id="9769453at2"/>